<accession>A0AAU9S5Z9</accession>
<protein>
    <recommendedName>
        <fullName evidence="2">TRF2/HOY1 PH-like domain-containing protein</fullName>
    </recommendedName>
</protein>
<feature type="compositionally biased region" description="Low complexity" evidence="1">
    <location>
        <begin position="260"/>
        <end position="275"/>
    </location>
</feature>
<name>A0AAU9S5Z9_THLAR</name>
<dbReference type="InterPro" id="IPR057939">
    <property type="entry name" value="TRF2_HOY1_PH"/>
</dbReference>
<proteinExistence type="predicted"/>
<reference evidence="3 4" key="1">
    <citation type="submission" date="2022-03" db="EMBL/GenBank/DDBJ databases">
        <authorList>
            <person name="Nunn A."/>
            <person name="Chopra R."/>
            <person name="Nunn A."/>
            <person name="Contreras Garrido A."/>
        </authorList>
    </citation>
    <scope>NUCLEOTIDE SEQUENCE [LARGE SCALE GENOMIC DNA]</scope>
</reference>
<dbReference type="Pfam" id="PF24818">
    <property type="entry name" value="PH_TRF2_HOY1"/>
    <property type="match status" value="1"/>
</dbReference>
<evidence type="ECO:0000259" key="2">
    <source>
        <dbReference type="Pfam" id="PF24818"/>
    </source>
</evidence>
<dbReference type="PANTHER" id="PTHR33494:SF5">
    <property type="entry name" value="F10A16.6 PROTEIN"/>
    <property type="match status" value="1"/>
</dbReference>
<dbReference type="Proteomes" id="UP000836841">
    <property type="component" value="Chromosome 3"/>
</dbReference>
<feature type="domain" description="TRF2/HOY1 PH-like" evidence="2">
    <location>
        <begin position="63"/>
        <end position="194"/>
    </location>
</feature>
<evidence type="ECO:0000256" key="1">
    <source>
        <dbReference type="SAM" id="MobiDB-lite"/>
    </source>
</evidence>
<feature type="region of interest" description="Disordered" evidence="1">
    <location>
        <begin position="257"/>
        <end position="330"/>
    </location>
</feature>
<sequence length="330" mass="37396">MLDPFRLNLPLTKTPEFLKKIADIIKQDYPCPNQRKTPDFTVNTNTLTPPEATKTVEKPKAMNFPISKITIGEWTSVMVYPDDLVAKFYFARKQLMWEILDSVETRTETHVAKLKRKIEIQWDDVLSFRATFHPHDKTGTFEVELGKRPTFFIETNPQAGKHTKWKQMEQDFTQDQSASRCRRHTLYFAPGVLQKNLEKLVSGDSFWSDLAKVKFPTLPQSLYFDIGDGNSNNNNRLFGGRSHMRNTGEFLGTQTNLMTGYGNSSNNNSDSQGSGRVEVGDSTKTDTRDGDGRHMGVIADDNRSEEVLGAQGMEQVRNTGGDSIRGERES</sequence>
<dbReference type="EMBL" id="OU466859">
    <property type="protein sequence ID" value="CAH2054935.1"/>
    <property type="molecule type" value="Genomic_DNA"/>
</dbReference>
<evidence type="ECO:0000313" key="4">
    <source>
        <dbReference type="Proteomes" id="UP000836841"/>
    </source>
</evidence>
<keyword evidence="4" id="KW-1185">Reference proteome</keyword>
<dbReference type="PANTHER" id="PTHR33494">
    <property type="entry name" value="OS02G0793800 PROTEIN"/>
    <property type="match status" value="1"/>
</dbReference>
<feature type="compositionally biased region" description="Basic and acidic residues" evidence="1">
    <location>
        <begin position="278"/>
        <end position="306"/>
    </location>
</feature>
<evidence type="ECO:0000313" key="3">
    <source>
        <dbReference type="EMBL" id="CAH2054935.1"/>
    </source>
</evidence>
<organism evidence="3 4">
    <name type="scientific">Thlaspi arvense</name>
    <name type="common">Field penny-cress</name>
    <dbReference type="NCBI Taxonomy" id="13288"/>
    <lineage>
        <taxon>Eukaryota</taxon>
        <taxon>Viridiplantae</taxon>
        <taxon>Streptophyta</taxon>
        <taxon>Embryophyta</taxon>
        <taxon>Tracheophyta</taxon>
        <taxon>Spermatophyta</taxon>
        <taxon>Magnoliopsida</taxon>
        <taxon>eudicotyledons</taxon>
        <taxon>Gunneridae</taxon>
        <taxon>Pentapetalae</taxon>
        <taxon>rosids</taxon>
        <taxon>malvids</taxon>
        <taxon>Brassicales</taxon>
        <taxon>Brassicaceae</taxon>
        <taxon>Thlaspideae</taxon>
        <taxon>Thlaspi</taxon>
    </lineage>
</organism>
<gene>
    <name evidence="3" type="ORF">TAV2_LOCUS8867</name>
</gene>
<dbReference type="AlphaFoldDB" id="A0AAU9S5Z9"/>